<feature type="compositionally biased region" description="Basic and acidic residues" evidence="1">
    <location>
        <begin position="52"/>
        <end position="62"/>
    </location>
</feature>
<gene>
    <name evidence="2" type="ORF">CYMTET_24511</name>
</gene>
<feature type="compositionally biased region" description="Low complexity" evidence="1">
    <location>
        <begin position="33"/>
        <end position="42"/>
    </location>
</feature>
<feature type="region of interest" description="Disordered" evidence="1">
    <location>
        <begin position="1"/>
        <end position="195"/>
    </location>
</feature>
<sequence length="195" mass="19830">RQRVTPPGKSSSDDNTPPSQAPYRMPLMSLVGPRSSFDFSAASPPPQMVPRSPDKSAADKARQQQQQGSGLNPKVGEAKVKAPEPEPRAEPVVQAPAKQAAKPGMKDSAGRAPKKGPPLAVFGMGGGGGGGFADAGSSKPASLPSSRRQGGGGGGLVTSIVSKAFADDSDTDMSQSFDELPGPGGNLGQSDEFDF</sequence>
<protein>
    <submittedName>
        <fullName evidence="2">Uncharacterized protein</fullName>
    </submittedName>
</protein>
<accession>A0AAE0L004</accession>
<feature type="compositionally biased region" description="Polar residues" evidence="1">
    <location>
        <begin position="139"/>
        <end position="148"/>
    </location>
</feature>
<evidence type="ECO:0000313" key="2">
    <source>
        <dbReference type="EMBL" id="KAK3266897.1"/>
    </source>
</evidence>
<keyword evidence="3" id="KW-1185">Reference proteome</keyword>
<feature type="compositionally biased region" description="Gly residues" evidence="1">
    <location>
        <begin position="123"/>
        <end position="133"/>
    </location>
</feature>
<organism evidence="2 3">
    <name type="scientific">Cymbomonas tetramitiformis</name>
    <dbReference type="NCBI Taxonomy" id="36881"/>
    <lineage>
        <taxon>Eukaryota</taxon>
        <taxon>Viridiplantae</taxon>
        <taxon>Chlorophyta</taxon>
        <taxon>Pyramimonadophyceae</taxon>
        <taxon>Pyramimonadales</taxon>
        <taxon>Pyramimonadaceae</taxon>
        <taxon>Cymbomonas</taxon>
    </lineage>
</organism>
<comment type="caution">
    <text evidence="2">The sequence shown here is derived from an EMBL/GenBank/DDBJ whole genome shotgun (WGS) entry which is preliminary data.</text>
</comment>
<proteinExistence type="predicted"/>
<reference evidence="2 3" key="1">
    <citation type="journal article" date="2015" name="Genome Biol. Evol.">
        <title>Comparative Genomics of a Bacterivorous Green Alga Reveals Evolutionary Causalities and Consequences of Phago-Mixotrophic Mode of Nutrition.</title>
        <authorList>
            <person name="Burns J.A."/>
            <person name="Paasch A."/>
            <person name="Narechania A."/>
            <person name="Kim E."/>
        </authorList>
    </citation>
    <scope>NUCLEOTIDE SEQUENCE [LARGE SCALE GENOMIC DNA]</scope>
    <source>
        <strain evidence="2 3">PLY_AMNH</strain>
    </source>
</reference>
<dbReference type="EMBL" id="LGRX02012767">
    <property type="protein sequence ID" value="KAK3266897.1"/>
    <property type="molecule type" value="Genomic_DNA"/>
</dbReference>
<dbReference type="Proteomes" id="UP001190700">
    <property type="component" value="Unassembled WGS sequence"/>
</dbReference>
<feature type="compositionally biased region" description="Polar residues" evidence="1">
    <location>
        <begin position="8"/>
        <end position="18"/>
    </location>
</feature>
<evidence type="ECO:0000313" key="3">
    <source>
        <dbReference type="Proteomes" id="UP001190700"/>
    </source>
</evidence>
<feature type="non-terminal residue" evidence="2">
    <location>
        <position position="1"/>
    </location>
</feature>
<evidence type="ECO:0000256" key="1">
    <source>
        <dbReference type="SAM" id="MobiDB-lite"/>
    </source>
</evidence>
<name>A0AAE0L004_9CHLO</name>
<dbReference type="AlphaFoldDB" id="A0AAE0L004"/>
<feature type="compositionally biased region" description="Basic and acidic residues" evidence="1">
    <location>
        <begin position="76"/>
        <end position="89"/>
    </location>
</feature>